<name>A0ABT8M651_9EURY</name>
<accession>A0ABT8M651</accession>
<reference evidence="1" key="1">
    <citation type="submission" date="2019-05" db="EMBL/GenBank/DDBJ databases">
        <title>Methanoculleus sp. FWC-SCC1, a methanogenic archaeon isolated from deep marine cold seep.</title>
        <authorList>
            <person name="Chen Y.-W."/>
            <person name="Chen S.-C."/>
            <person name="Teng N.-H."/>
            <person name="Lai M.-C."/>
        </authorList>
    </citation>
    <scope>NUCLEOTIDE SEQUENCE</scope>
    <source>
        <strain evidence="1">FWC-SCC1</strain>
    </source>
</reference>
<dbReference type="EMBL" id="VCYH01000001">
    <property type="protein sequence ID" value="MDN7023412.1"/>
    <property type="molecule type" value="Genomic_DNA"/>
</dbReference>
<dbReference type="InterPro" id="IPR007709">
    <property type="entry name" value="N-FG_amidohydro"/>
</dbReference>
<dbReference type="SUPFAM" id="SSF53187">
    <property type="entry name" value="Zn-dependent exopeptidases"/>
    <property type="match status" value="1"/>
</dbReference>
<keyword evidence="2" id="KW-1185">Reference proteome</keyword>
<dbReference type="Proteomes" id="UP001168338">
    <property type="component" value="Unassembled WGS sequence"/>
</dbReference>
<dbReference type="RefSeq" id="WP_301662461.1">
    <property type="nucleotide sequence ID" value="NZ_VCYH01000001.1"/>
</dbReference>
<gene>
    <name evidence="1" type="ORF">FGU65_00600</name>
</gene>
<proteinExistence type="predicted"/>
<sequence length="284" mass="31639">MTLQYPFLLSIPHSGEVIPPEVQDRVAITRRDILYTGDPLTRRIYGFEGRVAACIATDIARVIVDMNRAPYYAPFMNPDGIVKRVTSEGVPVYREGLYPDRNLILTLLKRYYYPYHQSLDAALDAGGVRLAFDCHSMLPYPPPLSTEPPGPRPLFCLSNGGDEKGRPTRHGTVTCPPELLAALADAFRDAFGGEGEIALNKPFRGGFISQAHYRHRRIPWVQIEMNRRLYEDDASSDLATVQPDEAVIRGLRKRIFSALEQFWQSLPEEAGTGVQDAAHGRGGG</sequence>
<evidence type="ECO:0000313" key="1">
    <source>
        <dbReference type="EMBL" id="MDN7023412.1"/>
    </source>
</evidence>
<dbReference type="Gene3D" id="3.40.630.40">
    <property type="entry name" value="Zn-dependent exopeptidases"/>
    <property type="match status" value="1"/>
</dbReference>
<evidence type="ECO:0000313" key="2">
    <source>
        <dbReference type="Proteomes" id="UP001168338"/>
    </source>
</evidence>
<dbReference type="Pfam" id="PF05013">
    <property type="entry name" value="FGase"/>
    <property type="match status" value="1"/>
</dbReference>
<comment type="caution">
    <text evidence="1">The sequence shown here is derived from an EMBL/GenBank/DDBJ whole genome shotgun (WGS) entry which is preliminary data.</text>
</comment>
<protein>
    <submittedName>
        <fullName evidence="1">N-formylglutamate amidohydrolase</fullName>
    </submittedName>
</protein>
<organism evidence="1 2">
    <name type="scientific">Methanoculleus frigidifontis</name>
    <dbReference type="NCBI Taxonomy" id="2584085"/>
    <lineage>
        <taxon>Archaea</taxon>
        <taxon>Methanobacteriati</taxon>
        <taxon>Methanobacteriota</taxon>
        <taxon>Stenosarchaea group</taxon>
        <taxon>Methanomicrobia</taxon>
        <taxon>Methanomicrobiales</taxon>
        <taxon>Methanomicrobiaceae</taxon>
        <taxon>Methanoculleus</taxon>
    </lineage>
</organism>